<organism evidence="10 11">
    <name type="scientific">Pseudomonas lini</name>
    <dbReference type="NCBI Taxonomy" id="163011"/>
    <lineage>
        <taxon>Bacteria</taxon>
        <taxon>Pseudomonadati</taxon>
        <taxon>Pseudomonadota</taxon>
        <taxon>Gammaproteobacteria</taxon>
        <taxon>Pseudomonadales</taxon>
        <taxon>Pseudomonadaceae</taxon>
        <taxon>Pseudomonas</taxon>
    </lineage>
</organism>
<comment type="PTM">
    <text evidence="6">Ubiquitinated in the presence of host E1 ubiquitin-activating enzyme, E2 ubiquitin-conjugating enzyme and ubiquitin.</text>
</comment>
<keyword evidence="6" id="KW-1035">Host cytoplasm</keyword>
<evidence type="ECO:0000256" key="1">
    <source>
        <dbReference type="ARBA" id="ARBA00000900"/>
    </source>
</evidence>
<dbReference type="GO" id="GO:0005576">
    <property type="term" value="C:extracellular region"/>
    <property type="evidence" value="ECO:0007669"/>
    <property type="project" value="UniProtKB-UniRule"/>
</dbReference>
<dbReference type="EMBL" id="VZPO01000007">
    <property type="protein sequence ID" value="KAB0502712.1"/>
    <property type="molecule type" value="Genomic_DNA"/>
</dbReference>
<keyword evidence="4" id="KW-0677">Repeat</keyword>
<dbReference type="PROSITE" id="PS51450">
    <property type="entry name" value="LRR"/>
    <property type="match status" value="1"/>
</dbReference>
<dbReference type="InterPro" id="IPR003591">
    <property type="entry name" value="Leu-rich_rpt_typical-subtyp"/>
</dbReference>
<dbReference type="PROSITE" id="PS52053">
    <property type="entry name" value="NEL"/>
    <property type="match status" value="1"/>
</dbReference>
<evidence type="ECO:0000256" key="6">
    <source>
        <dbReference type="PROSITE-ProRule" id="PRU01398"/>
    </source>
</evidence>
<evidence type="ECO:0000313" key="12">
    <source>
        <dbReference type="Proteomes" id="UP000434925"/>
    </source>
</evidence>
<gene>
    <name evidence="9" type="ORF">F7R14_18910</name>
    <name evidence="10" type="ORF">SAMN04490191_3619</name>
</gene>
<keyword evidence="5" id="KW-0843">Virulence</keyword>
<proteinExistence type="inferred from homology"/>
<evidence type="ECO:0000256" key="5">
    <source>
        <dbReference type="ARBA" id="ARBA00023026"/>
    </source>
</evidence>
<keyword evidence="6" id="KW-0832">Ubl conjugation</keyword>
<dbReference type="PATRIC" id="fig|163011.3.peg.1108"/>
<accession>A0A0J6HKL6</accession>
<feature type="region of interest" description="Disordered" evidence="7">
    <location>
        <begin position="2197"/>
        <end position="2220"/>
    </location>
</feature>
<dbReference type="GO" id="GO:0016567">
    <property type="term" value="P:protein ubiquitination"/>
    <property type="evidence" value="ECO:0007669"/>
    <property type="project" value="InterPro"/>
</dbReference>
<evidence type="ECO:0000256" key="2">
    <source>
        <dbReference type="ARBA" id="ARBA00012483"/>
    </source>
</evidence>
<evidence type="ECO:0000256" key="7">
    <source>
        <dbReference type="SAM" id="MobiDB-lite"/>
    </source>
</evidence>
<dbReference type="InterPro" id="IPR029487">
    <property type="entry name" value="NEL_dom"/>
</dbReference>
<dbReference type="GO" id="GO:0061630">
    <property type="term" value="F:ubiquitin protein ligase activity"/>
    <property type="evidence" value="ECO:0007669"/>
    <property type="project" value="UniProtKB-EC"/>
</dbReference>
<dbReference type="Proteomes" id="UP000434925">
    <property type="component" value="Unassembled WGS sequence"/>
</dbReference>
<dbReference type="EC" id="2.3.2.27" evidence="2"/>
<dbReference type="SMART" id="SM00365">
    <property type="entry name" value="LRR_SD22"/>
    <property type="match status" value="3"/>
</dbReference>
<dbReference type="Pfam" id="PF20178">
    <property type="entry name" value="ToxA_N"/>
    <property type="match status" value="1"/>
</dbReference>
<dbReference type="InterPro" id="IPR050216">
    <property type="entry name" value="LRR_domain-containing"/>
</dbReference>
<evidence type="ECO:0000313" key="9">
    <source>
        <dbReference type="EMBL" id="KAB0502712.1"/>
    </source>
</evidence>
<dbReference type="InterPro" id="IPR046673">
    <property type="entry name" value="ToxA_N"/>
</dbReference>
<sequence>MPTHLPTSSTSHRPLIRKHLASGRSSIHRELLEQLAPDWLINATPARRAAIKATGTLPPDWYQRASIGQQRALKESFDASFASQARLDKTMSSLQDIDSFAELILTKALKDRLGIEVDVNKTLVCLRQPLEVSDLEIEVASFEVLKLSLLQAALHNFEASECEEGAFHRRSGFVVETSTPGTFQVAAVNMTVRQFLSLCRQLDIGAQYQTCVQAFFQPADAQKEMTLRRQFIASQKAALRAAAELALLKKDIEPDDYTMVLSIINGEVHPRLGNKSVWFRDLSLMKRRMTGCVVFSISEQYRYTNEFIVYIPHDPEHPLKRYTSAQLREEFKRQFTARGTSSSSSGGPTAHQRFFSQFVAYADRPYYFSQFTRKAADAPADPLHSIWVKVAQYIPPLSSIVRIKELPPERSGKREPVEDPYLNPFGIIREGVAGIWSANTDLWAYLYEQNRKKVIADARSHAVPTADVDARVRAEKLNHLLEIGMLGLNMVSMFVPVLGEIMLTVMAGQLLYESFEGAIEWSEGDRTAAKAHLVDVAENLALIAVMAGAGKGLGKLLAVKAEPVVEQLEPVQCADGETRLWKPDLSAYERHVALDRNSGPDRLGQHRVNDKTYIRQGDKVYETTFDQSLKKWRIKHPTDTHAWQPVLEHNGQGAWRHSLERPLAWDRLTLLRRMGHITEAFTDEQLLTIADVCGVDDNTLRKMHMDHLPPPLELADALRPFKAEHGGGGQLINKLQRACPGLGESAAQRILLDANAEELSRLKTTPRVPLKMLEEARWYAQQGRQARAFAGLHLESMVTADSQWLALHALEQLPGWTGEVRLEVRDGHINGPLIDGIGNEAAPRRKYVVKRGPSYQAFDERGEALNSAPASGDNFFASIMHALPDEVRRALGVPQVSQSASLKRAVIDSAIEHRAELSQRLEKRTGHSKTFKPPVRVTERRVGYYASGRGQGLSPSLVARVQDVYPALTDQQANGFILAQLRSGKTDAQIYSLLQARLREWETLESTLDQWVGEPIPESVLQSMLGGKASVAQNIKQCWRNSPLAEEHSRYRLLDVVCDDPIPSLSADFSHVHDLYVRGQCITDANVDALLANFPKLKRLRINATGYEFSNVPEALSAMPDLTGLSLYSVAPYAVDMPSRLSTLTTLEELSVFSSGYAPLTVDVSRLRNLRRLEVLAPAMFEWPAGVFELPQLERLDLGGTGIRALPDGIFEGHEKLWSGLSLDWSNFLRENFKPAYEYVKSHPEHLVDREEMVRDYCKGELRRLGEGINESFESMFSQFVQQWQGAETRFEAIEALSQEYSVLDRQLNDWSHRAMQKPIVIKDVMGRARVATTLRACWRNGAFKRYGSAVEASVLDLPNLELNDLPDFPANVFPHVQTVHLNGARVPAEQIRGFLHGFSDVQKLDLSGSDLIEVPIAPGDLGKLSHLDLSNNRIVVDSAVQQGFDGLQSIEYLDLRNNPLHSLDVSAMTRLKALGLRATDLQEWPAGVQHLPDLTWLDLRDSQISSLPAQLSDERLLTTNLTGTPLSPPSVATLNAARQRMEVAKGLPVGALERFDREEVPQDFPPSESGSSIARHLLPLSETPAGEGDAVLVKRLQRLKPTLADDDALQVIEQMRERGAADVQISERLAGWEQTFEALTRRLNGWLFTWGSRGAGWMTSSSTRRLGALRILECWREGLTGTDAVADAVLNLNGLQLGELPELPASFDHVGTLNLTSVKLTGQGSDGFLKAFTQLKSLELNGNELEAVPEPVQHMDKLVRLEMSSNRISDTEHLYASLSNLEHLQWLDLSYNELEAFDVGVFEVLETLDLRNNNLTEWPGGVLDANRLRTLNLSGNDITSIPAQALDGNHDVLLAGTDLSDNYNLLLESFERLRAYRDAGLHDTVLGFSRADLDELIDDAHGYGEGSSESIESDEELSDVASDSEQKTPWLANAPPEALASKTEIWNQLAAEPDNAAFFHLLSRLQDTQEFRVANADLTRRVWTVMEAAASNTELREILFASSATHGTCVDGRILTFSGLESTVFTHNALLDIPAGRLGAKGEALLKLSRQLFRLDKVDELATRTAARTGQDEAEVRLGYRIGLTDGWDDGLSLPGQPRHMTYASGVTPQQLADARIEISNAERSDGFFADLIQRDCWVSYLKEKYPEVFKALDEVDIQEVDEDGIDSADDPAFLSQLFDHAAARNAKMIDLSRKEVSELTDGGSPPGTSPRLPGASIS</sequence>
<dbReference type="GO" id="GO:0005737">
    <property type="term" value="C:cytoplasm"/>
    <property type="evidence" value="ECO:0007669"/>
    <property type="project" value="TreeGrafter"/>
</dbReference>
<feature type="domain" description="NEL" evidence="8">
    <location>
        <begin position="1923"/>
        <end position="2220"/>
    </location>
</feature>
<evidence type="ECO:0000256" key="3">
    <source>
        <dbReference type="ARBA" id="ARBA00022614"/>
    </source>
</evidence>
<evidence type="ECO:0000259" key="8">
    <source>
        <dbReference type="PROSITE" id="PS52053"/>
    </source>
</evidence>
<name>A0A0J6HKL6_9PSED</name>
<comment type="catalytic activity">
    <reaction evidence="1">
        <text>S-ubiquitinyl-[E2 ubiquitin-conjugating enzyme]-L-cysteine + [acceptor protein]-L-lysine = [E2 ubiquitin-conjugating enzyme]-L-cysteine + N(6)-ubiquitinyl-[acceptor protein]-L-lysine.</text>
        <dbReference type="EC" id="2.3.2.27"/>
    </reaction>
</comment>
<keyword evidence="11" id="KW-1185">Reference proteome</keyword>
<reference evidence="11" key="1">
    <citation type="submission" date="2016-10" db="EMBL/GenBank/DDBJ databases">
        <authorList>
            <person name="Varghese N."/>
            <person name="Submissions S."/>
        </authorList>
    </citation>
    <scope>NUCLEOTIDE SEQUENCE [LARGE SCALE GENOMIC DNA]</scope>
    <source>
        <strain evidence="11">BS3782</strain>
    </source>
</reference>
<dbReference type="Gene3D" id="3.80.10.10">
    <property type="entry name" value="Ribonuclease Inhibitor"/>
    <property type="match status" value="3"/>
</dbReference>
<reference evidence="10" key="2">
    <citation type="submission" date="2016-10" db="EMBL/GenBank/DDBJ databases">
        <authorList>
            <person name="de Groot N.N."/>
        </authorList>
    </citation>
    <scope>NUCLEOTIDE SEQUENCE [LARGE SCALE GENOMIC DNA]</scope>
    <source>
        <strain evidence="10">BS3782</strain>
    </source>
</reference>
<dbReference type="PANTHER" id="PTHR48051:SF1">
    <property type="entry name" value="RAS SUPPRESSOR PROTEIN 1"/>
    <property type="match status" value="1"/>
</dbReference>
<reference evidence="9 12" key="3">
    <citation type="submission" date="2019-09" db="EMBL/GenBank/DDBJ databases">
        <title>Draft genome sequences of 48 bacterial type strains from the CCUG.</title>
        <authorList>
            <person name="Tunovic T."/>
            <person name="Pineiro-Iglesias B."/>
            <person name="Unosson C."/>
            <person name="Inganas E."/>
            <person name="Ohlen M."/>
            <person name="Cardew S."/>
            <person name="Jensie-Markopoulos S."/>
            <person name="Salva-Serra F."/>
            <person name="Jaen-Luchoro D."/>
            <person name="Karlsson R."/>
            <person name="Svensson-Stadler L."/>
            <person name="Chun J."/>
            <person name="Moore E."/>
        </authorList>
    </citation>
    <scope>NUCLEOTIDE SEQUENCE [LARGE SCALE GENOMIC DNA]</scope>
    <source>
        <strain evidence="9 12">CCUG 51522</strain>
    </source>
</reference>
<dbReference type="InterPro" id="IPR001611">
    <property type="entry name" value="Leu-rich_rpt"/>
</dbReference>
<keyword evidence="6" id="KW-0964">Secreted</keyword>
<keyword evidence="6" id="KW-0833">Ubl conjugation pathway</keyword>
<dbReference type="Proteomes" id="UP000182814">
    <property type="component" value="Chromosome I"/>
</dbReference>
<feature type="active site" description="Glycyl thioester intermediate" evidence="6">
    <location>
        <position position="2010"/>
    </location>
</feature>
<evidence type="ECO:0000313" key="10">
    <source>
        <dbReference type="EMBL" id="SDT24276.1"/>
    </source>
</evidence>
<dbReference type="PANTHER" id="PTHR48051">
    <property type="match status" value="1"/>
</dbReference>
<comment type="similarity">
    <text evidence="6">Belongs to the LRR-containing bacterial E3 ligase family.</text>
</comment>
<dbReference type="InterPro" id="IPR032675">
    <property type="entry name" value="LRR_dom_sf"/>
</dbReference>
<evidence type="ECO:0000256" key="4">
    <source>
        <dbReference type="ARBA" id="ARBA00022737"/>
    </source>
</evidence>
<evidence type="ECO:0000313" key="11">
    <source>
        <dbReference type="Proteomes" id="UP000182814"/>
    </source>
</evidence>
<feature type="region of interest" description="Disordered" evidence="7">
    <location>
        <begin position="1904"/>
        <end position="1931"/>
    </location>
</feature>
<protein>
    <recommendedName>
        <fullName evidence="2">RING-type E3 ubiquitin transferase</fullName>
        <ecNumber evidence="2">2.3.2.27</ecNumber>
    </recommendedName>
</protein>
<dbReference type="SUPFAM" id="SSF52058">
    <property type="entry name" value="L domain-like"/>
    <property type="match status" value="2"/>
</dbReference>
<dbReference type="Pfam" id="PF14496">
    <property type="entry name" value="NEL"/>
    <property type="match status" value="1"/>
</dbReference>
<dbReference type="Gene3D" id="1.20.58.360">
    <property type="entry name" value="Shigella T3SS effector IpaH defines"/>
    <property type="match status" value="1"/>
</dbReference>
<keyword evidence="6" id="KW-0808">Transferase</keyword>
<dbReference type="EMBL" id="LT629746">
    <property type="protein sequence ID" value="SDT24276.1"/>
    <property type="molecule type" value="Genomic_DNA"/>
</dbReference>
<dbReference type="SMART" id="SM00369">
    <property type="entry name" value="LRR_TYP"/>
    <property type="match status" value="8"/>
</dbReference>
<keyword evidence="3" id="KW-0433">Leucine-rich repeat</keyword>